<protein>
    <recommendedName>
        <fullName evidence="4">Nucleic-acid-binding protein from transposon X-element</fullName>
    </recommendedName>
</protein>
<evidence type="ECO:0000313" key="2">
    <source>
        <dbReference type="EMBL" id="CAH1098905.1"/>
    </source>
</evidence>
<evidence type="ECO:0000313" key="3">
    <source>
        <dbReference type="Proteomes" id="UP001153636"/>
    </source>
</evidence>
<accession>A0A9P0CFF5</accession>
<organism evidence="2 3">
    <name type="scientific">Psylliodes chrysocephalus</name>
    <dbReference type="NCBI Taxonomy" id="3402493"/>
    <lineage>
        <taxon>Eukaryota</taxon>
        <taxon>Metazoa</taxon>
        <taxon>Ecdysozoa</taxon>
        <taxon>Arthropoda</taxon>
        <taxon>Hexapoda</taxon>
        <taxon>Insecta</taxon>
        <taxon>Pterygota</taxon>
        <taxon>Neoptera</taxon>
        <taxon>Endopterygota</taxon>
        <taxon>Coleoptera</taxon>
        <taxon>Polyphaga</taxon>
        <taxon>Cucujiformia</taxon>
        <taxon>Chrysomeloidea</taxon>
        <taxon>Chrysomelidae</taxon>
        <taxon>Galerucinae</taxon>
        <taxon>Alticini</taxon>
        <taxon>Psylliodes</taxon>
    </lineage>
</organism>
<evidence type="ECO:0000256" key="1">
    <source>
        <dbReference type="SAM" id="MobiDB-lite"/>
    </source>
</evidence>
<dbReference type="Proteomes" id="UP001153636">
    <property type="component" value="Chromosome 1"/>
</dbReference>
<gene>
    <name evidence="2" type="ORF">PSYICH_LOCUS1146</name>
</gene>
<reference evidence="2" key="1">
    <citation type="submission" date="2022-01" db="EMBL/GenBank/DDBJ databases">
        <authorList>
            <person name="King R."/>
        </authorList>
    </citation>
    <scope>NUCLEOTIDE SEQUENCE</scope>
</reference>
<dbReference type="EMBL" id="OV651813">
    <property type="protein sequence ID" value="CAH1098905.1"/>
    <property type="molecule type" value="Genomic_DNA"/>
</dbReference>
<keyword evidence="3" id="KW-1185">Reference proteome</keyword>
<evidence type="ECO:0008006" key="4">
    <source>
        <dbReference type="Google" id="ProtNLM"/>
    </source>
</evidence>
<feature type="region of interest" description="Disordered" evidence="1">
    <location>
        <begin position="118"/>
        <end position="180"/>
    </location>
</feature>
<proteinExistence type="predicted"/>
<name>A0A9P0CFF5_9CUCU</name>
<feature type="compositionally biased region" description="Basic and acidic residues" evidence="1">
    <location>
        <begin position="135"/>
        <end position="149"/>
    </location>
</feature>
<dbReference type="AlphaFoldDB" id="A0A9P0CFF5"/>
<dbReference type="OrthoDB" id="6776169at2759"/>
<sequence>MKTKNRPLYLIVTDPAITLDYLNRNVRVISNTRITWELRRSVKMIIQCHNCQLWGHATSNCGRASRCLKCAGDHHTRACLKTRETPANCANCGGDHPANYSKCPNYVERIERLELKKAKSEPKKYSQAPPPKVNAWKERETNRPSREHFPALPNRGQNQNSAPPQPSQPRTSAPRAGDGFNELNAELDELNRLVNLSELARAVRDLNNLLRACPTNKDLFTAYQDFYDNINSYKFRN</sequence>